<gene>
    <name evidence="6" type="ORF">S03H2_71606</name>
</gene>
<keyword evidence="4" id="KW-0479">Metal-binding</keyword>
<proteinExistence type="inferred from homology"/>
<dbReference type="GO" id="GO:0008299">
    <property type="term" value="P:isoprenoid biosynthetic process"/>
    <property type="evidence" value="ECO:0007669"/>
    <property type="project" value="InterPro"/>
</dbReference>
<dbReference type="PANTHER" id="PTHR12001:SF85">
    <property type="entry name" value="SHORT CHAIN ISOPRENYL DIPHOSPHATE SYNTHASE"/>
    <property type="match status" value="1"/>
</dbReference>
<feature type="non-terminal residue" evidence="6">
    <location>
        <position position="1"/>
    </location>
</feature>
<organism evidence="6">
    <name type="scientific">marine sediment metagenome</name>
    <dbReference type="NCBI Taxonomy" id="412755"/>
    <lineage>
        <taxon>unclassified sequences</taxon>
        <taxon>metagenomes</taxon>
        <taxon>ecological metagenomes</taxon>
    </lineage>
</organism>
<name>X1KFS6_9ZZZZ</name>
<keyword evidence="5" id="KW-0460">Magnesium</keyword>
<dbReference type="InterPro" id="IPR033749">
    <property type="entry name" value="Polyprenyl_synt_CS"/>
</dbReference>
<comment type="similarity">
    <text evidence="2">Belongs to the FPP/GGPP synthase family.</text>
</comment>
<accession>X1KFS6</accession>
<sequence length="89" mass="10028">LGIIFQIIDDILGTYGNEKATGKPTDGDIREGKKTCLLLDAWNKLEEKERIELENLIEKPDMTSNDVQKVKDLFFKADVINSCKDLANS</sequence>
<dbReference type="GO" id="GO:0004659">
    <property type="term" value="F:prenyltransferase activity"/>
    <property type="evidence" value="ECO:0007669"/>
    <property type="project" value="InterPro"/>
</dbReference>
<evidence type="ECO:0000256" key="5">
    <source>
        <dbReference type="ARBA" id="ARBA00022842"/>
    </source>
</evidence>
<evidence type="ECO:0000256" key="1">
    <source>
        <dbReference type="ARBA" id="ARBA00001946"/>
    </source>
</evidence>
<dbReference type="InterPro" id="IPR008949">
    <property type="entry name" value="Isoprenoid_synthase_dom_sf"/>
</dbReference>
<dbReference type="Pfam" id="PF00348">
    <property type="entry name" value="polyprenyl_synt"/>
    <property type="match status" value="1"/>
</dbReference>
<dbReference type="PROSITE" id="PS00444">
    <property type="entry name" value="POLYPRENYL_SYNTHASE_2"/>
    <property type="match status" value="1"/>
</dbReference>
<dbReference type="GO" id="GO:0046872">
    <property type="term" value="F:metal ion binding"/>
    <property type="evidence" value="ECO:0007669"/>
    <property type="project" value="UniProtKB-KW"/>
</dbReference>
<keyword evidence="3" id="KW-0808">Transferase</keyword>
<evidence type="ECO:0000256" key="3">
    <source>
        <dbReference type="ARBA" id="ARBA00022679"/>
    </source>
</evidence>
<evidence type="ECO:0000256" key="2">
    <source>
        <dbReference type="ARBA" id="ARBA00006706"/>
    </source>
</evidence>
<dbReference type="InterPro" id="IPR000092">
    <property type="entry name" value="Polyprenyl_synt"/>
</dbReference>
<dbReference type="Gene3D" id="1.10.600.10">
    <property type="entry name" value="Farnesyl Diphosphate Synthase"/>
    <property type="match status" value="1"/>
</dbReference>
<feature type="non-terminal residue" evidence="6">
    <location>
        <position position="89"/>
    </location>
</feature>
<comment type="cofactor">
    <cofactor evidence="1">
        <name>Mg(2+)</name>
        <dbReference type="ChEBI" id="CHEBI:18420"/>
    </cofactor>
</comment>
<reference evidence="6" key="1">
    <citation type="journal article" date="2014" name="Front. Microbiol.">
        <title>High frequency of phylogenetically diverse reductive dehalogenase-homologous genes in deep subseafloor sedimentary metagenomes.</title>
        <authorList>
            <person name="Kawai M."/>
            <person name="Futagami T."/>
            <person name="Toyoda A."/>
            <person name="Takaki Y."/>
            <person name="Nishi S."/>
            <person name="Hori S."/>
            <person name="Arai W."/>
            <person name="Tsubouchi T."/>
            <person name="Morono Y."/>
            <person name="Uchiyama I."/>
            <person name="Ito T."/>
            <person name="Fujiyama A."/>
            <person name="Inagaki F."/>
            <person name="Takami H."/>
        </authorList>
    </citation>
    <scope>NUCLEOTIDE SEQUENCE</scope>
    <source>
        <strain evidence="6">Expedition CK06-06</strain>
    </source>
</reference>
<dbReference type="AlphaFoldDB" id="X1KFS6"/>
<evidence type="ECO:0000256" key="4">
    <source>
        <dbReference type="ARBA" id="ARBA00022723"/>
    </source>
</evidence>
<protein>
    <recommendedName>
        <fullName evidence="7">Polyprenyl synthetase</fullName>
    </recommendedName>
</protein>
<comment type="caution">
    <text evidence="6">The sequence shown here is derived from an EMBL/GenBank/DDBJ whole genome shotgun (WGS) entry which is preliminary data.</text>
</comment>
<dbReference type="SUPFAM" id="SSF48576">
    <property type="entry name" value="Terpenoid synthases"/>
    <property type="match status" value="1"/>
</dbReference>
<evidence type="ECO:0008006" key="7">
    <source>
        <dbReference type="Google" id="ProtNLM"/>
    </source>
</evidence>
<evidence type="ECO:0000313" key="6">
    <source>
        <dbReference type="EMBL" id="GAH92465.1"/>
    </source>
</evidence>
<dbReference type="EMBL" id="BARU01048003">
    <property type="protein sequence ID" value="GAH92465.1"/>
    <property type="molecule type" value="Genomic_DNA"/>
</dbReference>
<dbReference type="PANTHER" id="PTHR12001">
    <property type="entry name" value="GERANYLGERANYL PYROPHOSPHATE SYNTHASE"/>
    <property type="match status" value="1"/>
</dbReference>